<feature type="compositionally biased region" description="Basic and acidic residues" evidence="1">
    <location>
        <begin position="225"/>
        <end position="243"/>
    </location>
</feature>
<reference evidence="3 4" key="1">
    <citation type="submission" date="2019-06" db="EMBL/GenBank/DDBJ databases">
        <title>Genome sequence of Deinococcus radiopugnans ATCC 19172.</title>
        <authorList>
            <person name="Maclea K.S."/>
            <person name="Maynard C.R."/>
        </authorList>
    </citation>
    <scope>NUCLEOTIDE SEQUENCE [LARGE SCALE GENOMIC DNA]</scope>
    <source>
        <strain evidence="3 4">ATCC 19172</strain>
    </source>
</reference>
<reference evidence="2 5" key="2">
    <citation type="submission" date="2020-08" db="EMBL/GenBank/DDBJ databases">
        <title>Genomic Encyclopedia of Type Strains, Phase IV (KMG-IV): sequencing the most valuable type-strain genomes for metagenomic binning, comparative biology and taxonomic classification.</title>
        <authorList>
            <person name="Goeker M."/>
        </authorList>
    </citation>
    <scope>NUCLEOTIDE SEQUENCE [LARGE SCALE GENOMIC DNA]</scope>
    <source>
        <strain evidence="2 5">DSM 12027</strain>
    </source>
</reference>
<dbReference type="EMBL" id="VDMO01000049">
    <property type="protein sequence ID" value="TNM62392.1"/>
    <property type="molecule type" value="Genomic_DNA"/>
</dbReference>
<accession>A0A5C4XGE3</accession>
<evidence type="ECO:0000256" key="1">
    <source>
        <dbReference type="SAM" id="MobiDB-lite"/>
    </source>
</evidence>
<dbReference type="AlphaFoldDB" id="A0A5C4XGE3"/>
<protein>
    <submittedName>
        <fullName evidence="3">Uncharacterized protein</fullName>
    </submittedName>
</protein>
<feature type="region of interest" description="Disordered" evidence="1">
    <location>
        <begin position="213"/>
        <end position="243"/>
    </location>
</feature>
<evidence type="ECO:0000313" key="5">
    <source>
        <dbReference type="Proteomes" id="UP000629870"/>
    </source>
</evidence>
<evidence type="ECO:0000313" key="3">
    <source>
        <dbReference type="EMBL" id="TNM62392.1"/>
    </source>
</evidence>
<evidence type="ECO:0000313" key="2">
    <source>
        <dbReference type="EMBL" id="MBB6018882.1"/>
    </source>
</evidence>
<dbReference type="Proteomes" id="UP000313988">
    <property type="component" value="Unassembled WGS sequence"/>
</dbReference>
<name>A0A5C4XGE3_9DEIO</name>
<gene>
    <name evidence="3" type="ORF">FHR04_20395</name>
    <name evidence="2" type="ORF">HNQ04_004164</name>
</gene>
<dbReference type="OrthoDB" id="74111at2"/>
<proteinExistence type="predicted"/>
<dbReference type="Proteomes" id="UP000629870">
    <property type="component" value="Unassembled WGS sequence"/>
</dbReference>
<dbReference type="EMBL" id="JACHEW010000049">
    <property type="protein sequence ID" value="MBB6018882.1"/>
    <property type="molecule type" value="Genomic_DNA"/>
</dbReference>
<organism evidence="3 4">
    <name type="scientific">Deinococcus radiopugnans ATCC 19172</name>
    <dbReference type="NCBI Taxonomy" id="585398"/>
    <lineage>
        <taxon>Bacteria</taxon>
        <taxon>Thermotogati</taxon>
        <taxon>Deinococcota</taxon>
        <taxon>Deinococci</taxon>
        <taxon>Deinococcales</taxon>
        <taxon>Deinococcaceae</taxon>
        <taxon>Deinococcus</taxon>
    </lineage>
</organism>
<sequence length="243" mass="28121">MWDAAPDQDYPPGQPDEQARTLTKTGVKARGWTDKMIRELLGEPDERRPNPRYSGRADYLLYLLERVEEAERTDAFFELLDQSERRKDRGAVAGAKTAEQRLAKIQAQIEAFDIVLPDLTPDELVLQSCASYNAWAVSNGLERKPITPRSDSQALTMVRVSFLLHATPGYRELFAKLWKQPGAAEARRRLNERIYQVIATTYPEFTVECERQNKRKLFPTPKQQAQRERMSVARRDAKREKRR</sequence>
<dbReference type="RefSeq" id="WP_139405015.1">
    <property type="nucleotide sequence ID" value="NZ_JACHEW010000049.1"/>
</dbReference>
<keyword evidence="5" id="KW-1185">Reference proteome</keyword>
<feature type="region of interest" description="Disordered" evidence="1">
    <location>
        <begin position="1"/>
        <end position="25"/>
    </location>
</feature>
<evidence type="ECO:0000313" key="4">
    <source>
        <dbReference type="Proteomes" id="UP000313988"/>
    </source>
</evidence>
<comment type="caution">
    <text evidence="3">The sequence shown here is derived from an EMBL/GenBank/DDBJ whole genome shotgun (WGS) entry which is preliminary data.</text>
</comment>